<dbReference type="Pfam" id="PF13524">
    <property type="entry name" value="Glyco_trans_1_2"/>
    <property type="match status" value="1"/>
</dbReference>
<proteinExistence type="predicted"/>
<name>A0A934VRR3_9BACT</name>
<dbReference type="InterPro" id="IPR055259">
    <property type="entry name" value="YkvP/CgeB_Glyco_trans-like"/>
</dbReference>
<organism evidence="2 3">
    <name type="scientific">Pelagicoccus mobilis</name>
    <dbReference type="NCBI Taxonomy" id="415221"/>
    <lineage>
        <taxon>Bacteria</taxon>
        <taxon>Pseudomonadati</taxon>
        <taxon>Verrucomicrobiota</taxon>
        <taxon>Opitutia</taxon>
        <taxon>Puniceicoccales</taxon>
        <taxon>Pelagicoccaceae</taxon>
        <taxon>Pelagicoccus</taxon>
    </lineage>
</organism>
<accession>A0A934VRR3</accession>
<comment type="caution">
    <text evidence="2">The sequence shown here is derived from an EMBL/GenBank/DDBJ whole genome shotgun (WGS) entry which is preliminary data.</text>
</comment>
<sequence>MGSKLKILRVYDFAYPRIFPYLIKEDPSFLKLGYEEQKAFYLKKKFFVTNAFENGMRARGYEATELMYYVPPLHKAWLRERNRRFRKDLWQIEAALGQIQEFKPDIVYFQNFGHIPRYVRTKLKEAVPSIRLMLVHLGFPTPPEDLKNIDHVFTTTPLLSEELRKEGHSASVLYHAMDETLLEESESSIPEYSKRNHNTTFIGSSGYGYPFHFERYWFLHDLLSKSPIHAWLDEGIQKRATLQQFIEKPATTLAKEIAYQTPILLPQLRNKAVRKRIGLDQQTPYVLSSLFPKKTSKPAYGHDFYDLLKESKVSLNIHTESAKGQVGNLRLFQATGMGSCLLTDHGPNLSDLFEIDKEVVSFSNTEECIEKIEYLQNNPKTAKEIAEAGHRRTVRDHTISHRCDLVHEKIQELLN</sequence>
<evidence type="ECO:0000313" key="3">
    <source>
        <dbReference type="Proteomes" id="UP000617628"/>
    </source>
</evidence>
<dbReference type="AlphaFoldDB" id="A0A934VRR3"/>
<feature type="domain" description="Spore protein YkvP/CgeB glycosyl transferase-like" evidence="1">
    <location>
        <begin position="294"/>
        <end position="404"/>
    </location>
</feature>
<dbReference type="RefSeq" id="WP_200356437.1">
    <property type="nucleotide sequence ID" value="NZ_JAENIL010000027.1"/>
</dbReference>
<evidence type="ECO:0000259" key="1">
    <source>
        <dbReference type="Pfam" id="PF13524"/>
    </source>
</evidence>
<protein>
    <submittedName>
        <fullName evidence="2">Glycosyltransferase family 1 protein</fullName>
    </submittedName>
</protein>
<gene>
    <name evidence="2" type="ORF">JIN87_15200</name>
</gene>
<keyword evidence="3" id="KW-1185">Reference proteome</keyword>
<dbReference type="EMBL" id="JAENIL010000027">
    <property type="protein sequence ID" value="MBK1878225.1"/>
    <property type="molecule type" value="Genomic_DNA"/>
</dbReference>
<dbReference type="Proteomes" id="UP000617628">
    <property type="component" value="Unassembled WGS sequence"/>
</dbReference>
<evidence type="ECO:0000313" key="2">
    <source>
        <dbReference type="EMBL" id="MBK1878225.1"/>
    </source>
</evidence>
<reference evidence="2" key="1">
    <citation type="submission" date="2021-01" db="EMBL/GenBank/DDBJ databases">
        <title>Modified the classification status of verrucomicrobia.</title>
        <authorList>
            <person name="Feng X."/>
        </authorList>
    </citation>
    <scope>NUCLEOTIDE SEQUENCE</scope>
    <source>
        <strain evidence="2">KCTC 13126</strain>
    </source>
</reference>